<evidence type="ECO:0000259" key="3">
    <source>
        <dbReference type="Pfam" id="PF02922"/>
    </source>
</evidence>
<feature type="non-terminal residue" evidence="5">
    <location>
        <position position="1"/>
    </location>
</feature>
<dbReference type="InterPro" id="IPR017853">
    <property type="entry name" value="GH"/>
</dbReference>
<dbReference type="PANTHER" id="PTHR43002">
    <property type="entry name" value="GLYCOGEN DEBRANCHING ENZYME"/>
    <property type="match status" value="1"/>
</dbReference>
<comment type="caution">
    <text evidence="5">The sequence shown here is derived from an EMBL/GenBank/DDBJ whole genome shotgun (WGS) entry which is preliminary data.</text>
</comment>
<name>A0AAE0FL45_9CHLO</name>
<dbReference type="InterPro" id="IPR013783">
    <property type="entry name" value="Ig-like_fold"/>
</dbReference>
<evidence type="ECO:0000313" key="5">
    <source>
        <dbReference type="EMBL" id="KAK3261832.1"/>
    </source>
</evidence>
<dbReference type="InterPro" id="IPR014756">
    <property type="entry name" value="Ig_E-set"/>
</dbReference>
<keyword evidence="6" id="KW-1185">Reference proteome</keyword>
<evidence type="ECO:0000259" key="4">
    <source>
        <dbReference type="Pfam" id="PF17967"/>
    </source>
</evidence>
<feature type="domain" description="Pullulanase N2" evidence="4">
    <location>
        <begin position="35"/>
        <end position="151"/>
    </location>
</feature>
<dbReference type="Gene3D" id="3.20.20.80">
    <property type="entry name" value="Glycosidases"/>
    <property type="match status" value="1"/>
</dbReference>
<dbReference type="EMBL" id="LGRX02016626">
    <property type="protein sequence ID" value="KAK3261832.1"/>
    <property type="molecule type" value="Genomic_DNA"/>
</dbReference>
<organism evidence="5 6">
    <name type="scientific">Cymbomonas tetramitiformis</name>
    <dbReference type="NCBI Taxonomy" id="36881"/>
    <lineage>
        <taxon>Eukaryota</taxon>
        <taxon>Viridiplantae</taxon>
        <taxon>Chlorophyta</taxon>
        <taxon>Pyramimonadophyceae</taxon>
        <taxon>Pyramimonadales</taxon>
        <taxon>Pyramimonadaceae</taxon>
        <taxon>Cymbomonas</taxon>
    </lineage>
</organism>
<dbReference type="GO" id="GO:0004553">
    <property type="term" value="F:hydrolase activity, hydrolyzing O-glycosyl compounds"/>
    <property type="evidence" value="ECO:0007669"/>
    <property type="project" value="InterPro"/>
</dbReference>
<comment type="similarity">
    <text evidence="1">Belongs to the glycosyl hydrolase 13 family.</text>
</comment>
<dbReference type="AlphaFoldDB" id="A0AAE0FL45"/>
<evidence type="ECO:0000313" key="6">
    <source>
        <dbReference type="Proteomes" id="UP001190700"/>
    </source>
</evidence>
<sequence>ALLIYAAGCQVSGNGMLWTEEPDPQALPKGSLSEAWAIWATADSILWRGPPKGRDTHGLQFKLHQSWTADLELQAEGVTGGDTPLTLTAAGSVSADVGARFPQYAEYTVLKLPPGVDVAAVVRHQLAISVLNEDGEPVDAMGVQLTGVLDDCFEYSGPLGAALCREGVEIHLWAPTAQRVSLLRYASAVGDDVAETIPMAEEAGVWSAKGPVAWAGSYYQYQVEVYCPWTLRVERSISTDPYSRSLSANGGRTQIASLDEAALKPKGWDALGHSKPALEAFTDITLYELHIRDFSALDDSLPEAARGTYSAFCDPAASGVRHLQGLAAAGLSHVHLLPSYDFGSVDERKDTWRDPEGDLGAMDCAGREQQAAVGAIQNCDGFNWGYDPVHYGVPDGSYASDPDGTARVVEFRSMVQLTIKEMVRVIKLNMNAECTPCLPIESFAVAGVEPSSSLRSEVRPAALHMPLNALQVEAPAAMDDTTSGTWRTAGRTSDLKEDDGSTPTTAKDSMGRQGVHSAFMFSLITRTISLM</sequence>
<dbReference type="Pfam" id="PF17967">
    <property type="entry name" value="Pullulanase_N2"/>
    <property type="match status" value="1"/>
</dbReference>
<dbReference type="Pfam" id="PF02922">
    <property type="entry name" value="CBM_48"/>
    <property type="match status" value="1"/>
</dbReference>
<reference evidence="5 6" key="1">
    <citation type="journal article" date="2015" name="Genome Biol. Evol.">
        <title>Comparative Genomics of a Bacterivorous Green Alga Reveals Evolutionary Causalities and Consequences of Phago-Mixotrophic Mode of Nutrition.</title>
        <authorList>
            <person name="Burns J.A."/>
            <person name="Paasch A."/>
            <person name="Narechania A."/>
            <person name="Kim E."/>
        </authorList>
    </citation>
    <scope>NUCLEOTIDE SEQUENCE [LARGE SCALE GENOMIC DNA]</scope>
    <source>
        <strain evidence="5 6">PLY_AMNH</strain>
    </source>
</reference>
<feature type="region of interest" description="Disordered" evidence="2">
    <location>
        <begin position="478"/>
        <end position="511"/>
    </location>
</feature>
<dbReference type="InterPro" id="IPR004193">
    <property type="entry name" value="Glyco_hydro_13_N"/>
</dbReference>
<dbReference type="InterPro" id="IPR040671">
    <property type="entry name" value="Pullulanase_N2"/>
</dbReference>
<protein>
    <submittedName>
        <fullName evidence="5">Uncharacterized protein</fullName>
    </submittedName>
</protein>
<dbReference type="Proteomes" id="UP001190700">
    <property type="component" value="Unassembled WGS sequence"/>
</dbReference>
<evidence type="ECO:0000256" key="1">
    <source>
        <dbReference type="ARBA" id="ARBA00008061"/>
    </source>
</evidence>
<evidence type="ECO:0000256" key="2">
    <source>
        <dbReference type="SAM" id="MobiDB-lite"/>
    </source>
</evidence>
<gene>
    <name evidence="5" type="ORF">CYMTET_29279</name>
</gene>
<accession>A0AAE0FL45</accession>
<dbReference type="GO" id="GO:0005975">
    <property type="term" value="P:carbohydrate metabolic process"/>
    <property type="evidence" value="ECO:0007669"/>
    <property type="project" value="InterPro"/>
</dbReference>
<dbReference type="SUPFAM" id="SSF51445">
    <property type="entry name" value="(Trans)glycosidases"/>
    <property type="match status" value="1"/>
</dbReference>
<dbReference type="Gene3D" id="2.60.40.10">
    <property type="entry name" value="Immunoglobulins"/>
    <property type="match status" value="1"/>
</dbReference>
<proteinExistence type="inferred from homology"/>
<dbReference type="CDD" id="cd02860">
    <property type="entry name" value="E_set_Pullulanase"/>
    <property type="match status" value="1"/>
</dbReference>
<dbReference type="SUPFAM" id="SSF81296">
    <property type="entry name" value="E set domains"/>
    <property type="match status" value="2"/>
</dbReference>
<feature type="domain" description="Glycoside hydrolase family 13 N-terminal" evidence="3">
    <location>
        <begin position="158"/>
        <end position="243"/>
    </location>
</feature>
<dbReference type="Gene3D" id="2.60.40.1130">
    <property type="entry name" value="Rab geranylgeranyltransferase alpha-subunit, insert domain"/>
    <property type="match status" value="1"/>
</dbReference>